<dbReference type="RefSeq" id="WP_195901201.1">
    <property type="nucleotide sequence ID" value="NZ_JADOGI010000203.1"/>
</dbReference>
<feature type="compositionally biased region" description="Basic and acidic residues" evidence="3">
    <location>
        <begin position="11"/>
        <end position="23"/>
    </location>
</feature>
<proteinExistence type="predicted"/>
<dbReference type="GO" id="GO:0003677">
    <property type="term" value="F:DNA binding"/>
    <property type="evidence" value="ECO:0007669"/>
    <property type="project" value="UniProtKB-KW"/>
</dbReference>
<evidence type="ECO:0000256" key="1">
    <source>
        <dbReference type="ARBA" id="ARBA00023125"/>
    </source>
</evidence>
<feature type="region of interest" description="Disordered" evidence="3">
    <location>
        <begin position="318"/>
        <end position="374"/>
    </location>
</feature>
<feature type="region of interest" description="Disordered" evidence="3">
    <location>
        <begin position="1"/>
        <end position="36"/>
    </location>
</feature>
<evidence type="ECO:0000256" key="3">
    <source>
        <dbReference type="SAM" id="MobiDB-lite"/>
    </source>
</evidence>
<comment type="caution">
    <text evidence="5">The sequence shown here is derived from an EMBL/GenBank/DDBJ whole genome shotgun (WGS) entry which is preliminary data.</text>
</comment>
<feature type="compositionally biased region" description="Basic and acidic residues" evidence="3">
    <location>
        <begin position="344"/>
        <end position="362"/>
    </location>
</feature>
<organism evidence="5 6">
    <name type="scientific">Nonomuraea cypriaca</name>
    <dbReference type="NCBI Taxonomy" id="1187855"/>
    <lineage>
        <taxon>Bacteria</taxon>
        <taxon>Bacillati</taxon>
        <taxon>Actinomycetota</taxon>
        <taxon>Actinomycetes</taxon>
        <taxon>Streptosporangiales</taxon>
        <taxon>Streptosporangiaceae</taxon>
        <taxon>Nonomuraea</taxon>
    </lineage>
</organism>
<dbReference type="InterPro" id="IPR056911">
    <property type="entry name" value="Phage_Znf_bind_put"/>
</dbReference>
<dbReference type="AlphaFoldDB" id="A0A931F366"/>
<dbReference type="SMART" id="SM00857">
    <property type="entry name" value="Resolvase"/>
    <property type="match status" value="1"/>
</dbReference>
<keyword evidence="2" id="KW-0233">DNA recombination</keyword>
<evidence type="ECO:0000313" key="6">
    <source>
        <dbReference type="Proteomes" id="UP000605361"/>
    </source>
</evidence>
<dbReference type="PANTHER" id="PTHR30461">
    <property type="entry name" value="DNA-INVERTASE FROM LAMBDOID PROPHAGE"/>
    <property type="match status" value="1"/>
</dbReference>
<dbReference type="Proteomes" id="UP000605361">
    <property type="component" value="Unassembled WGS sequence"/>
</dbReference>
<feature type="region of interest" description="Disordered" evidence="3">
    <location>
        <begin position="63"/>
        <end position="87"/>
    </location>
</feature>
<dbReference type="Pfam" id="PF24623">
    <property type="entry name" value="Phage_zn_bind_8"/>
    <property type="match status" value="1"/>
</dbReference>
<dbReference type="InterPro" id="IPR006119">
    <property type="entry name" value="Resolv_N"/>
</dbReference>
<dbReference type="Pfam" id="PF00239">
    <property type="entry name" value="Resolvase"/>
    <property type="match status" value="1"/>
</dbReference>
<evidence type="ECO:0000313" key="5">
    <source>
        <dbReference type="EMBL" id="MBF8192305.1"/>
    </source>
</evidence>
<dbReference type="SUPFAM" id="SSF53041">
    <property type="entry name" value="Resolvase-like"/>
    <property type="match status" value="1"/>
</dbReference>
<keyword evidence="6" id="KW-1185">Reference proteome</keyword>
<evidence type="ECO:0000259" key="4">
    <source>
        <dbReference type="PROSITE" id="PS51736"/>
    </source>
</evidence>
<reference evidence="5" key="1">
    <citation type="submission" date="2020-11" db="EMBL/GenBank/DDBJ databases">
        <title>Whole-genome analyses of Nonomuraea sp. K274.</title>
        <authorList>
            <person name="Veyisoglu A."/>
        </authorList>
    </citation>
    <scope>NUCLEOTIDE SEQUENCE</scope>
    <source>
        <strain evidence="5">K274</strain>
    </source>
</reference>
<dbReference type="PANTHER" id="PTHR30461:SF2">
    <property type="entry name" value="SERINE RECOMBINASE PINE-RELATED"/>
    <property type="match status" value="1"/>
</dbReference>
<accession>A0A931F366</accession>
<dbReference type="EMBL" id="JADOGI010000203">
    <property type="protein sequence ID" value="MBF8192305.1"/>
    <property type="molecule type" value="Genomic_DNA"/>
</dbReference>
<dbReference type="GO" id="GO:0000150">
    <property type="term" value="F:DNA strand exchange activity"/>
    <property type="evidence" value="ECO:0007669"/>
    <property type="project" value="InterPro"/>
</dbReference>
<dbReference type="PROSITE" id="PS51736">
    <property type="entry name" value="RECOMBINASES_3"/>
    <property type="match status" value="1"/>
</dbReference>
<dbReference type="InterPro" id="IPR036162">
    <property type="entry name" value="Resolvase-like_N_sf"/>
</dbReference>
<name>A0A931F366_9ACTN</name>
<evidence type="ECO:0000256" key="2">
    <source>
        <dbReference type="ARBA" id="ARBA00023172"/>
    </source>
</evidence>
<dbReference type="Gene3D" id="3.40.50.1390">
    <property type="entry name" value="Resolvase, N-terminal catalytic domain"/>
    <property type="match status" value="1"/>
</dbReference>
<feature type="domain" description="Resolvase/invertase-type recombinase catalytic" evidence="4">
    <location>
        <begin position="94"/>
        <end position="240"/>
    </location>
</feature>
<dbReference type="InterPro" id="IPR050639">
    <property type="entry name" value="SSR_resolvase"/>
</dbReference>
<sequence length="374" mass="40639">MTVPQEASPPDADRDANAVERHPCPRCTAGPGSPCRARSGAVAGTYHTGRFTKVPRLAKLLRVPTPADRGPGQPWRPGTPVPLALAPDTPTADIRIGYARCSTLTQELQSQLDALAKHGIGRDKVFSEKISTRVRVRPQFEAALALARQIKAHAPHSRVIFTVYEMKRLGRDAAELTALADHLTAHGLVLEMLAGPLPGMYDPSGPGRLLFAFFAAMAETERENIRESALEGLDAAARKGKHGGRPPVITEDMLHTVLRRRANGESVEQIQPDLIIATGKRKGQAPSVASIYRALAEHEKQEAYPEAVAQAHADFAGLHDADDIPRPRRARIRRPDDPLTPEEAELRQRLQDQVLHPDHRPDPGGGSGTTPQTL</sequence>
<gene>
    <name evidence="5" type="ORF">ITP53_42815</name>
</gene>
<keyword evidence="1" id="KW-0238">DNA-binding</keyword>
<dbReference type="CDD" id="cd03768">
    <property type="entry name" value="SR_ResInv"/>
    <property type="match status" value="1"/>
</dbReference>
<protein>
    <submittedName>
        <fullName evidence="5">Recombinase family protein</fullName>
    </submittedName>
</protein>